<dbReference type="EMBL" id="GGEC01015930">
    <property type="protein sequence ID" value="MBW96413.1"/>
    <property type="molecule type" value="Transcribed_RNA"/>
</dbReference>
<accession>A0A2P2JSG5</accession>
<reference evidence="1" key="1">
    <citation type="submission" date="2018-02" db="EMBL/GenBank/DDBJ databases">
        <title>Rhizophora mucronata_Transcriptome.</title>
        <authorList>
            <person name="Meera S.P."/>
            <person name="Sreeshan A."/>
            <person name="Augustine A."/>
        </authorList>
    </citation>
    <scope>NUCLEOTIDE SEQUENCE</scope>
    <source>
        <tissue evidence="1">Leaf</tissue>
    </source>
</reference>
<organism evidence="1">
    <name type="scientific">Rhizophora mucronata</name>
    <name type="common">Asiatic mangrove</name>
    <dbReference type="NCBI Taxonomy" id="61149"/>
    <lineage>
        <taxon>Eukaryota</taxon>
        <taxon>Viridiplantae</taxon>
        <taxon>Streptophyta</taxon>
        <taxon>Embryophyta</taxon>
        <taxon>Tracheophyta</taxon>
        <taxon>Spermatophyta</taxon>
        <taxon>Magnoliopsida</taxon>
        <taxon>eudicotyledons</taxon>
        <taxon>Gunneridae</taxon>
        <taxon>Pentapetalae</taxon>
        <taxon>rosids</taxon>
        <taxon>fabids</taxon>
        <taxon>Malpighiales</taxon>
        <taxon>Rhizophoraceae</taxon>
        <taxon>Rhizophora</taxon>
    </lineage>
</organism>
<protein>
    <submittedName>
        <fullName evidence="1">Uncharacterized protein</fullName>
    </submittedName>
</protein>
<sequence length="44" mass="5304">MVTIREIRFTLLLHLCDVFFPFVLPYRNRIVGMMNLKFGFRGLE</sequence>
<dbReference type="AlphaFoldDB" id="A0A2P2JSG5"/>
<name>A0A2P2JSG5_RHIMU</name>
<proteinExistence type="predicted"/>
<evidence type="ECO:0000313" key="1">
    <source>
        <dbReference type="EMBL" id="MBW96413.1"/>
    </source>
</evidence>